<dbReference type="OrthoDB" id="9803119at2"/>
<evidence type="ECO:0000256" key="4">
    <source>
        <dbReference type="ARBA" id="ARBA00022801"/>
    </source>
</evidence>
<dbReference type="GO" id="GO:0043571">
    <property type="term" value="P:maintenance of CRISPR repeat elements"/>
    <property type="evidence" value="ECO:0007669"/>
    <property type="project" value="UniProtKB-UniRule"/>
</dbReference>
<evidence type="ECO:0000256" key="7">
    <source>
        <dbReference type="ARBA" id="ARBA00023004"/>
    </source>
</evidence>
<dbReference type="InterPro" id="IPR002729">
    <property type="entry name" value="CRISPR-assoc_Cas1"/>
</dbReference>
<dbReference type="CDD" id="cd09634">
    <property type="entry name" value="Cas1_I-II-III"/>
    <property type="match status" value="1"/>
</dbReference>
<name>A0A1S6IZI8_9FIRM</name>
<evidence type="ECO:0000256" key="2">
    <source>
        <dbReference type="ARBA" id="ARBA00022723"/>
    </source>
</evidence>
<evidence type="ECO:0000256" key="8">
    <source>
        <dbReference type="ARBA" id="ARBA00023014"/>
    </source>
</evidence>
<proteinExistence type="inferred from homology"/>
<gene>
    <name evidence="14" type="primary">cas1</name>
    <name evidence="16" type="ORF">B0537_14520</name>
</gene>
<keyword evidence="6 14" id="KW-0460">Magnesium</keyword>
<feature type="domain" description="DUF83" evidence="15">
    <location>
        <begin position="15"/>
        <end position="188"/>
    </location>
</feature>
<keyword evidence="11 14" id="KW-0464">Manganese</keyword>
<keyword evidence="10 14" id="KW-0238">DNA-binding</keyword>
<protein>
    <recommendedName>
        <fullName evidence="14">CRISPR-associated endonuclease Cas1</fullName>
        <ecNumber evidence="14">3.1.-.-</ecNumber>
    </recommendedName>
</protein>
<evidence type="ECO:0000256" key="10">
    <source>
        <dbReference type="ARBA" id="ARBA00023125"/>
    </source>
</evidence>
<dbReference type="GO" id="GO:0051607">
    <property type="term" value="P:defense response to virus"/>
    <property type="evidence" value="ECO:0007669"/>
    <property type="project" value="UniProtKB-UniRule"/>
</dbReference>
<comment type="subunit">
    <text evidence="13 14">Homodimer, forms a heterotetramer with a Cas2 homodimer.</text>
</comment>
<evidence type="ECO:0000256" key="14">
    <source>
        <dbReference type="HAMAP-Rule" id="MF_01470"/>
    </source>
</evidence>
<dbReference type="InterPro" id="IPR013343">
    <property type="entry name" value="CRISPR-assoc_prot_Cas4"/>
</dbReference>
<dbReference type="PANTHER" id="PTHR34353:SF2">
    <property type="entry name" value="CRISPR-ASSOCIATED ENDONUCLEASE CAS1 1"/>
    <property type="match status" value="1"/>
</dbReference>
<keyword evidence="1 14" id="KW-0540">Nuclease</keyword>
<keyword evidence="17" id="KW-1185">Reference proteome</keyword>
<dbReference type="EC" id="3.1.-.-" evidence="14"/>
<dbReference type="KEGG" id="dfg:B0537_14520"/>
<dbReference type="Pfam" id="PF01930">
    <property type="entry name" value="Cas_Cas4"/>
    <property type="match status" value="1"/>
</dbReference>
<evidence type="ECO:0000256" key="1">
    <source>
        <dbReference type="ARBA" id="ARBA00022722"/>
    </source>
</evidence>
<keyword evidence="5" id="KW-0269">Exonuclease</keyword>
<evidence type="ECO:0000256" key="3">
    <source>
        <dbReference type="ARBA" id="ARBA00022759"/>
    </source>
</evidence>
<dbReference type="InterPro" id="IPR050646">
    <property type="entry name" value="Cas1"/>
</dbReference>
<feature type="binding site" evidence="14">
    <location>
        <position position="453"/>
    </location>
    <ligand>
        <name>Mn(2+)</name>
        <dbReference type="ChEBI" id="CHEBI:29035"/>
    </ligand>
</feature>
<dbReference type="InterPro" id="IPR023844">
    <property type="entry name" value="CRISPR-assoc_Cas1_MYXAN"/>
</dbReference>
<comment type="cofactor">
    <cofactor evidence="14">
        <name>Mg(2+)</name>
        <dbReference type="ChEBI" id="CHEBI:18420"/>
    </cofactor>
    <cofactor evidence="14">
        <name>Mn(2+)</name>
        <dbReference type="ChEBI" id="CHEBI:29035"/>
    </cofactor>
</comment>
<dbReference type="Gene3D" id="1.20.120.920">
    <property type="entry name" value="CRISPR-associated endonuclease Cas1, C-terminal domain"/>
    <property type="match status" value="1"/>
</dbReference>
<dbReference type="GO" id="GO:0004520">
    <property type="term" value="F:DNA endonuclease activity"/>
    <property type="evidence" value="ECO:0007669"/>
    <property type="project" value="InterPro"/>
</dbReference>
<evidence type="ECO:0000256" key="6">
    <source>
        <dbReference type="ARBA" id="ARBA00022842"/>
    </source>
</evidence>
<dbReference type="STRING" id="1833852.B0537_14520"/>
<dbReference type="NCBIfam" id="TIGR00287">
    <property type="entry name" value="cas1"/>
    <property type="match status" value="1"/>
</dbReference>
<sequence>MVSGLNDEPLIRVMALHAIEYCERLFYLEEVEEIRVADTAIYDGRRFHEQLPEYVTLEQFVLQNEELGIRGKIDCLRTQQGMLVPYEYKKGHARILPNGDVLAWPSDQVQIAAYSLLLEKHLNRPIMEGRVFYAADHRTVSISIDEKMRNQVMSAIARAKELRASTERPPITANERLCARCSLAPVCLPEEERLVEQVGRDTVRLFPEDRDLLDIHVTSPGSKVRRAGNTLLIEDKDGQKRSFPIEEVGSITLHGNAQITTQTIHLCANKGINIHWVTGGGHYIGSVSNSAGGVQRRLRQYRALIDPELKLRLAKALVIAKVESQLRYILRLTRGSEVRKELESYINTIRDVLSSTNTANSLDELRGYEGSAAKDYFACFSRLTVDDAKNGMAFIHRNRRPPRDPANALLSFLYSLLYRDCVQAIVTVGLDPTIGFYHQPRSQAYPLALDLMELFRVTLCDMTVLGTIHRNQWKVEEDFIQAGDQVWLSDTGRKKAIAAYENRKQDKWKHPVIGYSLTYARALELEVRLLEKEWTGKPGLFAMNRIR</sequence>
<dbReference type="Gene3D" id="3.100.10.20">
    <property type="entry name" value="CRISPR-associated endonuclease Cas1, N-terminal domain"/>
    <property type="match status" value="1"/>
</dbReference>
<evidence type="ECO:0000256" key="5">
    <source>
        <dbReference type="ARBA" id="ARBA00022839"/>
    </source>
</evidence>
<dbReference type="NCBIfam" id="TIGR03983">
    <property type="entry name" value="cas1_MYXAN"/>
    <property type="match status" value="1"/>
</dbReference>
<keyword evidence="2 14" id="KW-0479">Metal-binding</keyword>
<dbReference type="GO" id="GO:0004527">
    <property type="term" value="F:exonuclease activity"/>
    <property type="evidence" value="ECO:0007669"/>
    <property type="project" value="UniProtKB-KW"/>
</dbReference>
<dbReference type="AlphaFoldDB" id="A0A1S6IZI8"/>
<reference evidence="16 17" key="1">
    <citation type="journal article" date="2016" name="Int. J. Syst. Evol. Microbiol.">
        <title>Desulfotomaculum ferrireducens sp. nov., a moderately thermophilic sulfate-reducing and dissimilatory Fe(III)-reducing bacterium isolated from compost.</title>
        <authorList>
            <person name="Yang G."/>
            <person name="Guo J."/>
            <person name="Zhuang L."/>
            <person name="Yuan Y."/>
            <person name="Zhou S."/>
        </authorList>
    </citation>
    <scope>NUCLEOTIDE SEQUENCE [LARGE SCALE GENOMIC DNA]</scope>
    <source>
        <strain evidence="16 17">GSS09</strain>
    </source>
</reference>
<dbReference type="Pfam" id="PF01867">
    <property type="entry name" value="Cas_Cas1"/>
    <property type="match status" value="1"/>
</dbReference>
<dbReference type="NCBIfam" id="TIGR00372">
    <property type="entry name" value="cas4"/>
    <property type="match status" value="1"/>
</dbReference>
<comment type="function">
    <text evidence="14">CRISPR (clustered regularly interspaced short palindromic repeat), is an adaptive immune system that provides protection against mobile genetic elements (viruses, transposable elements and conjugative plasmids). CRISPR clusters contain spacers, sequences complementary to antecedent mobile elements, and target invading nucleic acids. CRISPR clusters are transcribed and processed into CRISPR RNA (crRNA). Acts as a dsDNA endonuclease. Involved in the integration of spacer DNA into the CRISPR cassette.</text>
</comment>
<evidence type="ECO:0000259" key="15">
    <source>
        <dbReference type="Pfam" id="PF01930"/>
    </source>
</evidence>
<dbReference type="InterPro" id="IPR022765">
    <property type="entry name" value="Dna2/Cas4_DUF83"/>
</dbReference>
<feature type="binding site" evidence="14">
    <location>
        <position position="438"/>
    </location>
    <ligand>
        <name>Mn(2+)</name>
        <dbReference type="ChEBI" id="CHEBI:29035"/>
    </ligand>
</feature>
<dbReference type="EMBL" id="CP019698">
    <property type="protein sequence ID" value="AQS60185.1"/>
    <property type="molecule type" value="Genomic_DNA"/>
</dbReference>
<comment type="similarity">
    <text evidence="14">Belongs to the CRISPR-associated endonuclease Cas1 family.</text>
</comment>
<dbReference type="HAMAP" id="MF_01470">
    <property type="entry name" value="Cas1"/>
    <property type="match status" value="1"/>
</dbReference>
<keyword evidence="4 14" id="KW-0378">Hydrolase</keyword>
<keyword evidence="8" id="KW-0411">Iron-sulfur</keyword>
<comment type="catalytic activity">
    <reaction evidence="12">
        <text>exonucleolytic cleavage in the 5'- to 3'-direction to yield nucleoside 3'-phosphates.</text>
        <dbReference type="EC" id="3.1.12.1"/>
    </reaction>
</comment>
<dbReference type="GO" id="GO:0003677">
    <property type="term" value="F:DNA binding"/>
    <property type="evidence" value="ECO:0007669"/>
    <property type="project" value="UniProtKB-KW"/>
</dbReference>
<dbReference type="GO" id="GO:0051536">
    <property type="term" value="F:iron-sulfur cluster binding"/>
    <property type="evidence" value="ECO:0007669"/>
    <property type="project" value="UniProtKB-KW"/>
</dbReference>
<evidence type="ECO:0000256" key="12">
    <source>
        <dbReference type="ARBA" id="ARBA00033996"/>
    </source>
</evidence>
<organism evidence="16 17">
    <name type="scientific">Desulforamulus ferrireducens</name>
    <dbReference type="NCBI Taxonomy" id="1833852"/>
    <lineage>
        <taxon>Bacteria</taxon>
        <taxon>Bacillati</taxon>
        <taxon>Bacillota</taxon>
        <taxon>Clostridia</taxon>
        <taxon>Eubacteriales</taxon>
        <taxon>Peptococcaceae</taxon>
        <taxon>Desulforamulus</taxon>
    </lineage>
</organism>
<keyword evidence="3 14" id="KW-0255">Endonuclease</keyword>
<dbReference type="Proteomes" id="UP000189464">
    <property type="component" value="Chromosome"/>
</dbReference>
<evidence type="ECO:0000313" key="16">
    <source>
        <dbReference type="EMBL" id="AQS60185.1"/>
    </source>
</evidence>
<dbReference type="InterPro" id="IPR011604">
    <property type="entry name" value="PDDEXK-like_dom_sf"/>
</dbReference>
<dbReference type="PANTHER" id="PTHR34353">
    <property type="entry name" value="CRISPR-ASSOCIATED ENDONUCLEASE CAS1 1"/>
    <property type="match status" value="1"/>
</dbReference>
<evidence type="ECO:0000256" key="13">
    <source>
        <dbReference type="ARBA" id="ARBA00038592"/>
    </source>
</evidence>
<evidence type="ECO:0000313" key="17">
    <source>
        <dbReference type="Proteomes" id="UP000189464"/>
    </source>
</evidence>
<dbReference type="GO" id="GO:0046872">
    <property type="term" value="F:metal ion binding"/>
    <property type="evidence" value="ECO:0007669"/>
    <property type="project" value="UniProtKB-UniRule"/>
</dbReference>
<feature type="binding site" evidence="14">
    <location>
        <position position="369"/>
    </location>
    <ligand>
        <name>Mn(2+)</name>
        <dbReference type="ChEBI" id="CHEBI:29035"/>
    </ligand>
</feature>
<keyword evidence="9 14" id="KW-0051">Antiviral defense</keyword>
<evidence type="ECO:0000256" key="11">
    <source>
        <dbReference type="ARBA" id="ARBA00023211"/>
    </source>
</evidence>
<dbReference type="Gene3D" id="3.90.320.10">
    <property type="match status" value="1"/>
</dbReference>
<accession>A0A1S6IZI8</accession>
<dbReference type="InterPro" id="IPR042211">
    <property type="entry name" value="CRISPR-assoc_Cas1_N"/>
</dbReference>
<keyword evidence="7" id="KW-0408">Iron</keyword>
<dbReference type="InterPro" id="IPR042206">
    <property type="entry name" value="CRISPR-assoc_Cas1_C"/>
</dbReference>
<evidence type="ECO:0000256" key="9">
    <source>
        <dbReference type="ARBA" id="ARBA00023118"/>
    </source>
</evidence>